<dbReference type="EMBL" id="UAPQ01000001">
    <property type="protein sequence ID" value="SPT52776.1"/>
    <property type="molecule type" value="Genomic_DNA"/>
</dbReference>
<keyword evidence="3" id="KW-1185">Reference proteome</keyword>
<feature type="compositionally biased region" description="Basic residues" evidence="1">
    <location>
        <begin position="214"/>
        <end position="223"/>
    </location>
</feature>
<reference evidence="2 3" key="1">
    <citation type="submission" date="2018-06" db="EMBL/GenBank/DDBJ databases">
        <authorList>
            <consortium name="Pathogen Informatics"/>
            <person name="Doyle S."/>
        </authorList>
    </citation>
    <scope>NUCLEOTIDE SEQUENCE [LARGE SCALE GENOMIC DNA]</scope>
    <source>
        <strain evidence="2 3">NCTC11535</strain>
    </source>
</reference>
<evidence type="ECO:0000256" key="1">
    <source>
        <dbReference type="SAM" id="MobiDB-lite"/>
    </source>
</evidence>
<feature type="compositionally biased region" description="Low complexity" evidence="1">
    <location>
        <begin position="183"/>
        <end position="194"/>
    </location>
</feature>
<evidence type="ECO:0000313" key="2">
    <source>
        <dbReference type="EMBL" id="SPT52776.1"/>
    </source>
</evidence>
<proteinExistence type="predicted"/>
<organism evidence="2 3">
    <name type="scientific">Actinomyces bovis</name>
    <dbReference type="NCBI Taxonomy" id="1658"/>
    <lineage>
        <taxon>Bacteria</taxon>
        <taxon>Bacillati</taxon>
        <taxon>Actinomycetota</taxon>
        <taxon>Actinomycetes</taxon>
        <taxon>Actinomycetales</taxon>
        <taxon>Actinomycetaceae</taxon>
        <taxon>Actinomyces</taxon>
    </lineage>
</organism>
<feature type="region of interest" description="Disordered" evidence="1">
    <location>
        <begin position="1"/>
        <end position="32"/>
    </location>
</feature>
<evidence type="ECO:0000313" key="3">
    <source>
        <dbReference type="Proteomes" id="UP000250006"/>
    </source>
</evidence>
<dbReference type="Proteomes" id="UP000250006">
    <property type="component" value="Unassembled WGS sequence"/>
</dbReference>
<feature type="region of interest" description="Disordered" evidence="1">
    <location>
        <begin position="111"/>
        <end position="223"/>
    </location>
</feature>
<protein>
    <submittedName>
        <fullName evidence="2">Uncharacterized protein</fullName>
    </submittedName>
</protein>
<accession>A0ABY1VM67</accession>
<comment type="caution">
    <text evidence="2">The sequence shown here is derived from an EMBL/GenBank/DDBJ whole genome shotgun (WGS) entry which is preliminary data.</text>
</comment>
<gene>
    <name evidence="2" type="ORF">NCTC11535_00430</name>
</gene>
<name>A0ABY1VM67_9ACTO</name>
<sequence>MGHPEPTTPLKEPSRPSASPRPRPRTGGGELCRTRSVKGLKEVLEDFELEAVDGRCDNRTAWMKDCTPIELTGELERRALDALLINAGLTLLERVLETAQVLIGSRLRLRRHGTGRTDPGGWERLQPGAWHASSSPRRSEQARPDSAQSRVCSRGLGTRLPRLAGPSKLDPTRLSRAWDAGKPRPSGAPAAAPRPGDRSTATPPLPHAPDCPHQNHRTRGHRC</sequence>